<dbReference type="EMBL" id="CP064936">
    <property type="protein sequence ID" value="QPZ99900.1"/>
    <property type="molecule type" value="Genomic_DNA"/>
</dbReference>
<keyword evidence="3" id="KW-0133">Cell shape</keyword>
<evidence type="ECO:0000256" key="5">
    <source>
        <dbReference type="ARBA" id="ARBA00023315"/>
    </source>
</evidence>
<dbReference type="PROSITE" id="PS51191">
    <property type="entry name" value="FEMABX"/>
    <property type="match status" value="1"/>
</dbReference>
<protein>
    <submittedName>
        <fullName evidence="7">Peptidoglycan bridge formation glycyltransferase FemA/FemB family protein</fullName>
    </submittedName>
</protein>
<reference evidence="7 8" key="1">
    <citation type="submission" date="2020-11" db="EMBL/GenBank/DDBJ databases">
        <title>Treponema Peruensis nv. sp., first commensal Treponema isolated from human feces.</title>
        <authorList>
            <person name="Belkhou C."/>
            <person name="Raes J."/>
        </authorList>
    </citation>
    <scope>NUCLEOTIDE SEQUENCE [LARGE SCALE GENOMIC DNA]</scope>
    <source>
        <strain evidence="7 8">RCC2812</strain>
    </source>
</reference>
<evidence type="ECO:0000256" key="6">
    <source>
        <dbReference type="ARBA" id="ARBA00023316"/>
    </source>
</evidence>
<keyword evidence="2 7" id="KW-0808">Transferase</keyword>
<evidence type="ECO:0000256" key="4">
    <source>
        <dbReference type="ARBA" id="ARBA00022984"/>
    </source>
</evidence>
<dbReference type="InterPro" id="IPR016181">
    <property type="entry name" value="Acyl_CoA_acyltransferase"/>
</dbReference>
<evidence type="ECO:0000256" key="3">
    <source>
        <dbReference type="ARBA" id="ARBA00022960"/>
    </source>
</evidence>
<proteinExistence type="inferred from homology"/>
<dbReference type="KEGG" id="tper:IWA51_06310"/>
<sequence length="372" mass="42742">MLKMGMFSKMNGQEQAQRFLQTDFWADFKTAHGWKKYSFILSPDGTVSERNSENQCAPDRTILSVLVRKFSLKFTAFYIAYVPMAPECANLEFIETVSANLKKYLPKNTVYIRFDPPVGFATATERDEAVEKLRHNRNTKARPASVCVQPPDTTILGLNKSCDELLAAMKSKWRYNIRLSQKKGVEVSYYTADNPEFETVFDQFYSLFEITGKRDGVNFHAKSYYKDLLERGKPSVCSDGPQIRLYLAKHEDDYLAGIITLFCKREAVYLYGASGNLKRNLMPAYLLQWTAIQDAKKYGCPEYDFYGIPPTDAENHPMHGLYLFKTGFGGQEIHRIGSIDVPLRSVMYSLYSAAEKIRAWWHKKFLKKLIGR</sequence>
<dbReference type="Pfam" id="PF02388">
    <property type="entry name" value="FemAB"/>
    <property type="match status" value="2"/>
</dbReference>
<evidence type="ECO:0000256" key="1">
    <source>
        <dbReference type="ARBA" id="ARBA00009943"/>
    </source>
</evidence>
<accession>A0A7T3RB87</accession>
<comment type="similarity">
    <text evidence="1">Belongs to the FemABX family.</text>
</comment>
<dbReference type="InterPro" id="IPR003447">
    <property type="entry name" value="FEMABX"/>
</dbReference>
<dbReference type="InterPro" id="IPR050644">
    <property type="entry name" value="PG_Glycine_Bridge_Synth"/>
</dbReference>
<dbReference type="SUPFAM" id="SSF55729">
    <property type="entry name" value="Acyl-CoA N-acyltransferases (Nat)"/>
    <property type="match status" value="2"/>
</dbReference>
<dbReference type="Proteomes" id="UP000595224">
    <property type="component" value="Chromosome"/>
</dbReference>
<dbReference type="PANTHER" id="PTHR36174">
    <property type="entry name" value="LIPID II:GLYCINE GLYCYLTRANSFERASE"/>
    <property type="match status" value="1"/>
</dbReference>
<organism evidence="7 8">
    <name type="scientific">Treponema peruense</name>
    <dbReference type="NCBI Taxonomy" id="2787628"/>
    <lineage>
        <taxon>Bacteria</taxon>
        <taxon>Pseudomonadati</taxon>
        <taxon>Spirochaetota</taxon>
        <taxon>Spirochaetia</taxon>
        <taxon>Spirochaetales</taxon>
        <taxon>Treponemataceae</taxon>
        <taxon>Treponema</taxon>
    </lineage>
</organism>
<dbReference type="PANTHER" id="PTHR36174:SF1">
    <property type="entry name" value="LIPID II:GLYCINE GLYCYLTRANSFERASE"/>
    <property type="match status" value="1"/>
</dbReference>
<keyword evidence="5" id="KW-0012">Acyltransferase</keyword>
<gene>
    <name evidence="7" type="ORF">IWA51_06310</name>
</gene>
<dbReference type="AlphaFoldDB" id="A0A7T3RB87"/>
<dbReference type="GO" id="GO:0071555">
    <property type="term" value="P:cell wall organization"/>
    <property type="evidence" value="ECO:0007669"/>
    <property type="project" value="UniProtKB-KW"/>
</dbReference>
<evidence type="ECO:0000313" key="8">
    <source>
        <dbReference type="Proteomes" id="UP000595224"/>
    </source>
</evidence>
<keyword evidence="8" id="KW-1185">Reference proteome</keyword>
<keyword evidence="4" id="KW-0573">Peptidoglycan synthesis</keyword>
<dbReference type="GO" id="GO:0008360">
    <property type="term" value="P:regulation of cell shape"/>
    <property type="evidence" value="ECO:0007669"/>
    <property type="project" value="UniProtKB-KW"/>
</dbReference>
<evidence type="ECO:0000313" key="7">
    <source>
        <dbReference type="EMBL" id="QPZ99900.1"/>
    </source>
</evidence>
<evidence type="ECO:0000256" key="2">
    <source>
        <dbReference type="ARBA" id="ARBA00022679"/>
    </source>
</evidence>
<dbReference type="GO" id="GO:0016755">
    <property type="term" value="F:aminoacyltransferase activity"/>
    <property type="evidence" value="ECO:0007669"/>
    <property type="project" value="InterPro"/>
</dbReference>
<keyword evidence="6" id="KW-0961">Cell wall biogenesis/degradation</keyword>
<dbReference type="Gene3D" id="3.40.630.30">
    <property type="match status" value="2"/>
</dbReference>
<name>A0A7T3RB87_9SPIR</name>
<dbReference type="GO" id="GO:0009252">
    <property type="term" value="P:peptidoglycan biosynthetic process"/>
    <property type="evidence" value="ECO:0007669"/>
    <property type="project" value="UniProtKB-KW"/>
</dbReference>